<evidence type="ECO:0000256" key="3">
    <source>
        <dbReference type="ARBA" id="ARBA00022801"/>
    </source>
</evidence>
<evidence type="ECO:0000259" key="4">
    <source>
        <dbReference type="SMART" id="SM00990"/>
    </source>
</evidence>
<dbReference type="Proteomes" id="UP001596282">
    <property type="component" value="Unassembled WGS sequence"/>
</dbReference>
<comment type="caution">
    <text evidence="5">The sequence shown here is derived from an EMBL/GenBank/DDBJ whole genome shotgun (WGS) entry which is preliminary data.</text>
</comment>
<evidence type="ECO:0000313" key="6">
    <source>
        <dbReference type="Proteomes" id="UP001596282"/>
    </source>
</evidence>
<dbReference type="InterPro" id="IPR014883">
    <property type="entry name" value="VRR_NUC"/>
</dbReference>
<proteinExistence type="predicted"/>
<dbReference type="SMART" id="SM00990">
    <property type="entry name" value="VRR_NUC"/>
    <property type="match status" value="1"/>
</dbReference>
<keyword evidence="6" id="KW-1185">Reference proteome</keyword>
<feature type="domain" description="VRR-NUC" evidence="4">
    <location>
        <begin position="49"/>
        <end position="128"/>
    </location>
</feature>
<protein>
    <submittedName>
        <fullName evidence="5">VRR-NUC domain-containing protein</fullName>
    </submittedName>
</protein>
<dbReference type="EMBL" id="JBHSSC010000009">
    <property type="protein sequence ID" value="MFC6180322.1"/>
    <property type="molecule type" value="Genomic_DNA"/>
</dbReference>
<organism evidence="5 6">
    <name type="scientific">Lactiplantibacillus daowaiensis</name>
    <dbReference type="NCBI Taxonomy" id="2559918"/>
    <lineage>
        <taxon>Bacteria</taxon>
        <taxon>Bacillati</taxon>
        <taxon>Bacillota</taxon>
        <taxon>Bacilli</taxon>
        <taxon>Lactobacillales</taxon>
        <taxon>Lactobacillaceae</taxon>
        <taxon>Lactiplantibacillus</taxon>
    </lineage>
</organism>
<gene>
    <name evidence="5" type="ORF">ACFP5Y_03685</name>
</gene>
<accession>A0ABW1RXW3</accession>
<comment type="cofactor">
    <cofactor evidence="1">
        <name>Mg(2+)</name>
        <dbReference type="ChEBI" id="CHEBI:18420"/>
    </cofactor>
</comment>
<keyword evidence="2" id="KW-0540">Nuclease</keyword>
<evidence type="ECO:0000313" key="5">
    <source>
        <dbReference type="EMBL" id="MFC6180322.1"/>
    </source>
</evidence>
<reference evidence="6" key="1">
    <citation type="journal article" date="2019" name="Int. J. Syst. Evol. Microbiol.">
        <title>The Global Catalogue of Microorganisms (GCM) 10K type strain sequencing project: providing services to taxonomists for standard genome sequencing and annotation.</title>
        <authorList>
            <consortium name="The Broad Institute Genomics Platform"/>
            <consortium name="The Broad Institute Genome Sequencing Center for Infectious Disease"/>
            <person name="Wu L."/>
            <person name="Ma J."/>
        </authorList>
    </citation>
    <scope>NUCLEOTIDE SEQUENCE [LARGE SCALE GENOMIC DNA]</scope>
    <source>
        <strain evidence="6">CCM 8933</strain>
    </source>
</reference>
<dbReference type="Gene3D" id="3.40.1350.10">
    <property type="match status" value="1"/>
</dbReference>
<keyword evidence="3" id="KW-0378">Hydrolase</keyword>
<evidence type="ECO:0000256" key="1">
    <source>
        <dbReference type="ARBA" id="ARBA00001946"/>
    </source>
</evidence>
<evidence type="ECO:0000256" key="2">
    <source>
        <dbReference type="ARBA" id="ARBA00022722"/>
    </source>
</evidence>
<sequence length="145" mass="16528">MTIKYPGDQIRKYYKPTKEGGKERVVKKKKRGPGPEHVIQDNIRIALTMRGHTVYRVNVGQVKMEDGRTFHSGVQKGFPDLCGFRKGDGKMFFIEVKTKQGKRSPAQVYFAREIASKPVIYGVARSAEEALEIVEKELNRTEDVK</sequence>
<name>A0ABW1RXW3_9LACO</name>
<dbReference type="RefSeq" id="WP_307722389.1">
    <property type="nucleotide sequence ID" value="NZ_BJDJ01000003.1"/>
</dbReference>
<dbReference type="Pfam" id="PF08774">
    <property type="entry name" value="VRR_NUC"/>
    <property type="match status" value="1"/>
</dbReference>
<dbReference type="InterPro" id="IPR011856">
    <property type="entry name" value="tRNA_endonuc-like_dom_sf"/>
</dbReference>